<evidence type="ECO:0000313" key="1">
    <source>
        <dbReference type="EMBL" id="KAL0933144.1"/>
    </source>
</evidence>
<accession>A0ACC3YML5</accession>
<keyword evidence="2" id="KW-1185">Reference proteome</keyword>
<proteinExistence type="predicted"/>
<gene>
    <name evidence="1" type="ORF">CTRU02_212107</name>
</gene>
<sequence>MVTIPRIGRVEIRRHVAGRNREGDKGKSSWLKKAFVPRVSNWLKPHDPGADGGVGCFFPSPKITFLIDKPENLICQVCHQSRFVFDENADTETGARLSDSVPAIMPCGHIAGARCLSEWLRDHDTCPFCRHELVYNGCGHQIPTRHITKEEIFLIPPTIPEGGDIPNLCIWCYKDAQRKMTEARFKACKRRFIQARKRSIASAISHDDSYLAQRKADLENIMLDEYHIKVANAWLAHW</sequence>
<evidence type="ECO:0000313" key="2">
    <source>
        <dbReference type="Proteomes" id="UP000805649"/>
    </source>
</evidence>
<protein>
    <submittedName>
        <fullName evidence="1">Uncharacterized protein</fullName>
    </submittedName>
</protein>
<dbReference type="EMBL" id="VUJX02000008">
    <property type="protein sequence ID" value="KAL0933144.1"/>
    <property type="molecule type" value="Genomic_DNA"/>
</dbReference>
<organism evidence="1 2">
    <name type="scientific">Colletotrichum truncatum</name>
    <name type="common">Anthracnose fungus</name>
    <name type="synonym">Colletotrichum capsici</name>
    <dbReference type="NCBI Taxonomy" id="5467"/>
    <lineage>
        <taxon>Eukaryota</taxon>
        <taxon>Fungi</taxon>
        <taxon>Dikarya</taxon>
        <taxon>Ascomycota</taxon>
        <taxon>Pezizomycotina</taxon>
        <taxon>Sordariomycetes</taxon>
        <taxon>Hypocreomycetidae</taxon>
        <taxon>Glomerellales</taxon>
        <taxon>Glomerellaceae</taxon>
        <taxon>Colletotrichum</taxon>
        <taxon>Colletotrichum truncatum species complex</taxon>
    </lineage>
</organism>
<comment type="caution">
    <text evidence="1">The sequence shown here is derived from an EMBL/GenBank/DDBJ whole genome shotgun (WGS) entry which is preliminary data.</text>
</comment>
<dbReference type="Proteomes" id="UP000805649">
    <property type="component" value="Unassembled WGS sequence"/>
</dbReference>
<reference evidence="1 2" key="1">
    <citation type="journal article" date="2020" name="Phytopathology">
        <title>Genome Sequence Resources of Colletotrichum truncatum, C. plurivorum, C. musicola, and C. sojae: Four Species Pathogenic to Soybean (Glycine max).</title>
        <authorList>
            <person name="Rogerio F."/>
            <person name="Boufleur T.R."/>
            <person name="Ciampi-Guillardi M."/>
            <person name="Sukno S.A."/>
            <person name="Thon M.R."/>
            <person name="Massola Junior N.S."/>
            <person name="Baroncelli R."/>
        </authorList>
    </citation>
    <scope>NUCLEOTIDE SEQUENCE [LARGE SCALE GENOMIC DNA]</scope>
    <source>
        <strain evidence="1 2">CMES1059</strain>
    </source>
</reference>
<name>A0ACC3YML5_COLTU</name>